<dbReference type="InterPro" id="IPR011032">
    <property type="entry name" value="GroES-like_sf"/>
</dbReference>
<dbReference type="PANTHER" id="PTHR43401">
    <property type="entry name" value="L-THREONINE 3-DEHYDROGENASE"/>
    <property type="match status" value="1"/>
</dbReference>
<protein>
    <submittedName>
        <fullName evidence="8">Zinc-type alcohol dehydrogenase</fullName>
        <ecNumber evidence="8">1.1.1.14</ecNumber>
    </submittedName>
</protein>
<evidence type="ECO:0000313" key="8">
    <source>
        <dbReference type="EMBL" id="STO71639.1"/>
    </source>
</evidence>
<feature type="transmembrane region" description="Helical" evidence="5">
    <location>
        <begin position="168"/>
        <end position="188"/>
    </location>
</feature>
<feature type="domain" description="Alcohol dehydrogenase-like N-terminal" evidence="7">
    <location>
        <begin position="28"/>
        <end position="138"/>
    </location>
</feature>
<dbReference type="RefSeq" id="WP_017806066.1">
    <property type="nucleotide sequence ID" value="NZ_PQVK01000058.1"/>
</dbReference>
<dbReference type="Proteomes" id="UP000254465">
    <property type="component" value="Unassembled WGS sequence"/>
</dbReference>
<evidence type="ECO:0000256" key="1">
    <source>
        <dbReference type="ARBA" id="ARBA00022723"/>
    </source>
</evidence>
<dbReference type="EMBL" id="UGHK01000002">
    <property type="protein sequence ID" value="STO71639.1"/>
    <property type="molecule type" value="Genomic_DNA"/>
</dbReference>
<evidence type="ECO:0000256" key="5">
    <source>
        <dbReference type="SAM" id="Phobius"/>
    </source>
</evidence>
<dbReference type="InterPro" id="IPR036291">
    <property type="entry name" value="NAD(P)-bd_dom_sf"/>
</dbReference>
<accession>A0A377IA74</accession>
<dbReference type="InterPro" id="IPR013149">
    <property type="entry name" value="ADH-like_C"/>
</dbReference>
<dbReference type="SUPFAM" id="SSF50129">
    <property type="entry name" value="GroES-like"/>
    <property type="match status" value="1"/>
</dbReference>
<dbReference type="AlphaFoldDB" id="A0A377IA74"/>
<dbReference type="PANTHER" id="PTHR43401:SF2">
    <property type="entry name" value="L-THREONINE 3-DEHYDROGENASE"/>
    <property type="match status" value="1"/>
</dbReference>
<keyword evidence="1 4" id="KW-0479">Metal-binding</keyword>
<dbReference type="InterPro" id="IPR013154">
    <property type="entry name" value="ADH-like_N"/>
</dbReference>
<dbReference type="SUPFAM" id="SSF51735">
    <property type="entry name" value="NAD(P)-binding Rossmann-fold domains"/>
    <property type="match status" value="1"/>
</dbReference>
<evidence type="ECO:0000259" key="6">
    <source>
        <dbReference type="Pfam" id="PF00107"/>
    </source>
</evidence>
<name>A0A377IA74_AVIPA</name>
<dbReference type="Gene3D" id="3.90.180.10">
    <property type="entry name" value="Medium-chain alcohol dehydrogenases, catalytic domain"/>
    <property type="match status" value="1"/>
</dbReference>
<keyword evidence="5" id="KW-1133">Transmembrane helix</keyword>
<proteinExistence type="inferred from homology"/>
<dbReference type="CDD" id="cd08261">
    <property type="entry name" value="Zn_ADH7"/>
    <property type="match status" value="1"/>
</dbReference>
<dbReference type="InterPro" id="IPR002328">
    <property type="entry name" value="ADH_Zn_CS"/>
</dbReference>
<evidence type="ECO:0000256" key="3">
    <source>
        <dbReference type="ARBA" id="ARBA00023002"/>
    </source>
</evidence>
<dbReference type="EC" id="1.1.1.14" evidence="8"/>
<dbReference type="Gene3D" id="3.40.50.720">
    <property type="entry name" value="NAD(P)-binding Rossmann-like Domain"/>
    <property type="match status" value="1"/>
</dbReference>
<feature type="domain" description="Alcohol dehydrogenase-like C-terminal" evidence="6">
    <location>
        <begin position="176"/>
        <end position="302"/>
    </location>
</feature>
<sequence length="342" mass="37448">MENSIKAVRLKKPYQVSIQQVQPPLKSDDQVLIKVESVGICGSDIGAYRGTNPLVSYPRILGHEIVGRILEIGKGIPENIKIGDRVIVDPYVYCGKCYPCSIGRTNCCSTLNVIGVHIDGGMQEIISHPAHLITKVPDNVPLTLLPLAEPLTIALHAIHRTNVKEKEFVTIIGAGAIGLMAALASKLYGAMPILIDILDKRLDYAKSIGVEYTINSLKENPLEKIQKITNNNLSQVVIEASGANESIQNTLKFASFAGRIALTGWPKKETPLPTNIITFKELDIYGSRTSKGEFEEALSLLSTGKFNAKDIVTKVISFDEIPEYIQKLSDEPDNYLKINAVL</sequence>
<comment type="cofactor">
    <cofactor evidence="4">
        <name>Zn(2+)</name>
        <dbReference type="ChEBI" id="CHEBI:29105"/>
    </cofactor>
</comment>
<comment type="similarity">
    <text evidence="4">Belongs to the zinc-containing alcohol dehydrogenase family.</text>
</comment>
<keyword evidence="5" id="KW-0472">Membrane</keyword>
<evidence type="ECO:0000313" key="9">
    <source>
        <dbReference type="Proteomes" id="UP000254465"/>
    </source>
</evidence>
<evidence type="ECO:0000256" key="2">
    <source>
        <dbReference type="ARBA" id="ARBA00022833"/>
    </source>
</evidence>
<reference evidence="8 9" key="1">
    <citation type="submission" date="2018-06" db="EMBL/GenBank/DDBJ databases">
        <authorList>
            <consortium name="Pathogen Informatics"/>
            <person name="Doyle S."/>
        </authorList>
    </citation>
    <scope>NUCLEOTIDE SEQUENCE [LARGE SCALE GENOMIC DNA]</scope>
    <source>
        <strain evidence="8 9">NCTC11296</strain>
    </source>
</reference>
<dbReference type="GO" id="GO:0008270">
    <property type="term" value="F:zinc ion binding"/>
    <property type="evidence" value="ECO:0007669"/>
    <property type="project" value="InterPro"/>
</dbReference>
<evidence type="ECO:0000259" key="7">
    <source>
        <dbReference type="Pfam" id="PF08240"/>
    </source>
</evidence>
<evidence type="ECO:0000256" key="4">
    <source>
        <dbReference type="RuleBase" id="RU361277"/>
    </source>
</evidence>
<keyword evidence="5" id="KW-0812">Transmembrane</keyword>
<dbReference type="Pfam" id="PF08240">
    <property type="entry name" value="ADH_N"/>
    <property type="match status" value="1"/>
</dbReference>
<keyword evidence="3 8" id="KW-0560">Oxidoreductase</keyword>
<gene>
    <name evidence="8" type="primary">gutB</name>
    <name evidence="8" type="ORF">NCTC11296_01552</name>
</gene>
<dbReference type="PROSITE" id="PS00059">
    <property type="entry name" value="ADH_ZINC"/>
    <property type="match status" value="1"/>
</dbReference>
<organism evidence="8 9">
    <name type="scientific">Avibacterium paragallinarum</name>
    <name type="common">Haemophilus gallinarum</name>
    <dbReference type="NCBI Taxonomy" id="728"/>
    <lineage>
        <taxon>Bacteria</taxon>
        <taxon>Pseudomonadati</taxon>
        <taxon>Pseudomonadota</taxon>
        <taxon>Gammaproteobacteria</taxon>
        <taxon>Pasteurellales</taxon>
        <taxon>Pasteurellaceae</taxon>
        <taxon>Avibacterium</taxon>
    </lineage>
</organism>
<dbReference type="InterPro" id="IPR050129">
    <property type="entry name" value="Zn_alcohol_dh"/>
</dbReference>
<keyword evidence="2 4" id="KW-0862">Zinc</keyword>
<dbReference type="GO" id="GO:0003939">
    <property type="term" value="F:L-iditol 2-dehydrogenase (NAD+) activity"/>
    <property type="evidence" value="ECO:0007669"/>
    <property type="project" value="UniProtKB-EC"/>
</dbReference>
<dbReference type="Pfam" id="PF00107">
    <property type="entry name" value="ADH_zinc_N"/>
    <property type="match status" value="1"/>
</dbReference>